<organism evidence="1 2">
    <name type="scientific">Vitis vinifera</name>
    <name type="common">Grape</name>
    <dbReference type="NCBI Taxonomy" id="29760"/>
    <lineage>
        <taxon>Eukaryota</taxon>
        <taxon>Viridiplantae</taxon>
        <taxon>Streptophyta</taxon>
        <taxon>Embryophyta</taxon>
        <taxon>Tracheophyta</taxon>
        <taxon>Spermatophyta</taxon>
        <taxon>Magnoliopsida</taxon>
        <taxon>eudicotyledons</taxon>
        <taxon>Gunneridae</taxon>
        <taxon>Pentapetalae</taxon>
        <taxon>rosids</taxon>
        <taxon>Vitales</taxon>
        <taxon>Vitaceae</taxon>
        <taxon>Viteae</taxon>
        <taxon>Vitis</taxon>
    </lineage>
</organism>
<accession>A0A438IGM7</accession>
<comment type="caution">
    <text evidence="1">The sequence shown here is derived from an EMBL/GenBank/DDBJ whole genome shotgun (WGS) entry which is preliminary data.</text>
</comment>
<evidence type="ECO:0000313" key="1">
    <source>
        <dbReference type="EMBL" id="RVW95896.1"/>
    </source>
</evidence>
<sequence>MEILSCTLSGAKKGGFLVGFSVGGRGVDVKVPYLLFTDDTFIIIYDACKEHMKQLNWVLMWFEAMEGGSSIRTLSNLNKVLLGNAMVVHEGWNSGRISGVVKFLLEKLFPQWFP</sequence>
<dbReference type="AlphaFoldDB" id="A0A438IGM7"/>
<gene>
    <name evidence="1" type="ORF">CK203_025807</name>
</gene>
<proteinExistence type="predicted"/>
<dbReference type="EMBL" id="QGNW01000111">
    <property type="protein sequence ID" value="RVW95896.1"/>
    <property type="molecule type" value="Genomic_DNA"/>
</dbReference>
<evidence type="ECO:0008006" key="3">
    <source>
        <dbReference type="Google" id="ProtNLM"/>
    </source>
</evidence>
<evidence type="ECO:0000313" key="2">
    <source>
        <dbReference type="Proteomes" id="UP000288805"/>
    </source>
</evidence>
<dbReference type="Proteomes" id="UP000288805">
    <property type="component" value="Unassembled WGS sequence"/>
</dbReference>
<reference evidence="1 2" key="1">
    <citation type="journal article" date="2018" name="PLoS Genet.">
        <title>Population sequencing reveals clonal diversity and ancestral inbreeding in the grapevine cultivar Chardonnay.</title>
        <authorList>
            <person name="Roach M.J."/>
            <person name="Johnson D.L."/>
            <person name="Bohlmann J."/>
            <person name="van Vuuren H.J."/>
            <person name="Jones S.J."/>
            <person name="Pretorius I.S."/>
            <person name="Schmidt S.A."/>
            <person name="Borneman A.R."/>
        </authorList>
    </citation>
    <scope>NUCLEOTIDE SEQUENCE [LARGE SCALE GENOMIC DNA]</scope>
    <source>
        <strain evidence="2">cv. Chardonnay</strain>
        <tissue evidence="1">Leaf</tissue>
    </source>
</reference>
<protein>
    <recommendedName>
        <fullName evidence="3">Reverse transcriptase domain-containing protein</fullName>
    </recommendedName>
</protein>
<name>A0A438IGM7_VITVI</name>